<dbReference type="Pfam" id="PF12705">
    <property type="entry name" value="PDDEXK_1"/>
    <property type="match status" value="1"/>
</dbReference>
<comment type="caution">
    <text evidence="2">The sequence shown here is derived from an EMBL/GenBank/DDBJ whole genome shotgun (WGS) entry which is preliminary data.</text>
</comment>
<dbReference type="Gene3D" id="3.90.320.10">
    <property type="match status" value="1"/>
</dbReference>
<dbReference type="EMBL" id="AWTR02000085">
    <property type="protein sequence ID" value="ETZ06763.1"/>
    <property type="molecule type" value="Genomic_DNA"/>
</dbReference>
<evidence type="ECO:0000313" key="3">
    <source>
        <dbReference type="Proteomes" id="UP000019112"/>
    </source>
</evidence>
<dbReference type="InterPro" id="IPR027417">
    <property type="entry name" value="P-loop_NTPase"/>
</dbReference>
<dbReference type="eggNOG" id="COG2887">
    <property type="taxonomic scope" value="Bacteria"/>
</dbReference>
<dbReference type="Proteomes" id="UP000019112">
    <property type="component" value="Unassembled WGS sequence"/>
</dbReference>
<dbReference type="AlphaFoldDB" id="W6TD17"/>
<feature type="domain" description="PD-(D/E)XK endonuclease-like" evidence="1">
    <location>
        <begin position="639"/>
        <end position="804"/>
    </location>
</feature>
<dbReference type="STRING" id="1399147.P618_201054"/>
<dbReference type="SUPFAM" id="SSF52540">
    <property type="entry name" value="P-loop containing nucleoside triphosphate hydrolases"/>
    <property type="match status" value="1"/>
</dbReference>
<reference evidence="2 3" key="1">
    <citation type="journal article" date="2014" name="FEMS Microbiol. Lett.">
        <title>Draft genome sequences of three Holospora species (Holospora obtusa, Holospora undulata, and Holospora elegans), endonuclear symbiotic bacteria of the ciliate Paramecium caudatum.</title>
        <authorList>
            <person name="Dohra H."/>
            <person name="Tanaka K."/>
            <person name="Suzuki T."/>
            <person name="Fujishima M."/>
            <person name="Suzuki H."/>
        </authorList>
    </citation>
    <scope>NUCLEOTIDE SEQUENCE [LARGE SCALE GENOMIC DNA]</scope>
    <source>
        <strain evidence="2 3">F1</strain>
    </source>
</reference>
<organism evidence="2 3">
    <name type="scientific">Holospora obtusa F1</name>
    <dbReference type="NCBI Taxonomy" id="1399147"/>
    <lineage>
        <taxon>Bacteria</taxon>
        <taxon>Pseudomonadati</taxon>
        <taxon>Pseudomonadota</taxon>
        <taxon>Alphaproteobacteria</taxon>
        <taxon>Holosporales</taxon>
        <taxon>Holosporaceae</taxon>
        <taxon>Holospora</taxon>
    </lineage>
</organism>
<keyword evidence="3" id="KW-1185">Reference proteome</keyword>
<accession>W6TD17</accession>
<dbReference type="InterPro" id="IPR011604">
    <property type="entry name" value="PDDEXK-like_dom_sf"/>
</dbReference>
<protein>
    <recommendedName>
        <fullName evidence="1">PD-(D/E)XK endonuclease-like domain-containing protein</fullName>
    </recommendedName>
</protein>
<dbReference type="OrthoDB" id="9780606at2"/>
<evidence type="ECO:0000313" key="2">
    <source>
        <dbReference type="EMBL" id="ETZ06763.1"/>
    </source>
</evidence>
<dbReference type="eggNOG" id="COG3893">
    <property type="taxonomic scope" value="Bacteria"/>
</dbReference>
<sequence>MQSCMMAKKGEEFFSLAAHWIKTHSLRFNIPLSEWKIYVPYKRCIPFLGRFFFSQEKGMPNMLSVTQIDPIPFEKRLGWMLSFLTPVLSNISLEHRLTIAKDALSLWEQSLLYETSWHKLCDVQEELFSQYKCSALHLLRYISESWPEFLKKQVSFYKCSDEYDCLLSQPTILIGCHGTLPFTQNLMKRLKKSTQGWILFPYVPKPVGTLSSTHPFYGFQKTLSILEVSYESIAIISSLTVCKEQKNECDAQDAFLASYHGHCLSSPIKNNLEYYTVTTPLEEVHQVAQCLITYHKLGKSVLCVTPDPVLAEGVSIMLKNEKIPLYWKRTLTIIHNTGAHFILILWNCIHKKWSFFSSADFIKHNVLTTSYPVLFRWMNFLEDTYFRGNALPENFLEWLKRHGQHTRYPRIAERVNEIFYSHLHLISSMINSFELYPLTQWLHTLNDVLHGLLKDMFWKSCSGNEIKKALDTLKNNACAYAEMSGEDVGILLKHFFQNYCFFSQEEKDEIVPTLYICSPKEARLLVQHYDVCIMTSLYEGGWPRALTANSLLPVSLHEFLNFPPVTWQIGMSARNFYACLSAPKLILIRSKDRGDPSRFLLRLKGTLPFFLVEDFKYFSYYPCSFKKPSVVCSEIKPKSLSVNDMALLHSNPYGFYLKRILGIAPLPALQKNSGVSLGIAFHQLLAQWMRRCPSQGSLSEHTLRCHLMQLIEENLFSLYSNKIVRTQILRCCEEFLACELQKRKNFFTSFVKVKGCTEIMTAFGSVNFFGQADRIDCTSEKVVIVDYKTGALPKSIQTNELEHHVWWLSWMLKHNGFKGVPNSSCIHVQWLQLSLAHGLKCIESNVEQNLENDIQHRWNVLEDYILGKTPYVPLEVKNFTDGISRRLEWSPL</sequence>
<name>W6TD17_HOLOB</name>
<gene>
    <name evidence="2" type="ORF">P618_201054</name>
</gene>
<dbReference type="InterPro" id="IPR038726">
    <property type="entry name" value="PDDEXK_AddAB-type"/>
</dbReference>
<dbReference type="RefSeq" id="WP_024161253.1">
    <property type="nucleotide sequence ID" value="NZ_AWTR02000085.1"/>
</dbReference>
<evidence type="ECO:0000259" key="1">
    <source>
        <dbReference type="Pfam" id="PF12705"/>
    </source>
</evidence>
<proteinExistence type="predicted"/>